<dbReference type="AlphaFoldDB" id="A0A7S0WPS0"/>
<reference evidence="8" key="1">
    <citation type="submission" date="2021-01" db="EMBL/GenBank/DDBJ databases">
        <authorList>
            <person name="Corre E."/>
            <person name="Pelletier E."/>
            <person name="Niang G."/>
            <person name="Scheremetjew M."/>
            <person name="Finn R."/>
            <person name="Kale V."/>
            <person name="Holt S."/>
            <person name="Cochrane G."/>
            <person name="Meng A."/>
            <person name="Brown T."/>
            <person name="Cohen L."/>
        </authorList>
    </citation>
    <scope>NUCLEOTIDE SEQUENCE</scope>
    <source>
        <strain evidence="8">SAG 11-49</strain>
    </source>
</reference>
<dbReference type="GO" id="GO:0004719">
    <property type="term" value="F:protein-L-isoaspartate (D-aspartate) O-methyltransferase activity"/>
    <property type="evidence" value="ECO:0007669"/>
    <property type="project" value="UniProtKB-EC"/>
</dbReference>
<keyword evidence="4" id="KW-0963">Cytoplasm</keyword>
<accession>A0A7S0WPS0</accession>
<evidence type="ECO:0000256" key="5">
    <source>
        <dbReference type="ARBA" id="ARBA00022603"/>
    </source>
</evidence>
<protein>
    <recommendedName>
        <fullName evidence="3">protein-L-isoaspartate(D-aspartate) O-methyltransferase</fullName>
        <ecNumber evidence="3">2.1.1.77</ecNumber>
    </recommendedName>
</protein>
<comment type="similarity">
    <text evidence="2">Belongs to the methyltransferase superfamily. L-isoaspartyl/D-aspartyl protein methyltransferase family.</text>
</comment>
<dbReference type="InterPro" id="IPR000682">
    <property type="entry name" value="PCMT"/>
</dbReference>
<dbReference type="CDD" id="cd02440">
    <property type="entry name" value="AdoMet_MTases"/>
    <property type="match status" value="1"/>
</dbReference>
<dbReference type="SUPFAM" id="SSF53335">
    <property type="entry name" value="S-adenosyl-L-methionine-dependent methyltransferases"/>
    <property type="match status" value="1"/>
</dbReference>
<sequence length="277" mass="28947">MSSVQRLAARCQAALASARNAWQHQGAAAELGQRSYSTVVSGQSYASMGELVAKLQERQLIKSAAVAGAMVRVDRAQFANTYTGVPKGVAYMDGQVPIGQGQNISAPSLHALALELLLGHLQQPGARALDVGTGSGYLAACFGLLVGEGGSVVAVDKHKRMMEAAYRNIMTALPELLDPTRRGNVEIVTGNVLQAGFLTQYPPFTAIHVGAAVEEVPRALLDALAPGGRMVVPVGPVTGTLQALMVYDKSAGGEVVARQEAEVKLPPLTPPAADKVW</sequence>
<dbReference type="Gene3D" id="3.40.50.150">
    <property type="entry name" value="Vaccinia Virus protein VP39"/>
    <property type="match status" value="1"/>
</dbReference>
<organism evidence="8">
    <name type="scientific">Chlamydomonas leiostraca</name>
    <dbReference type="NCBI Taxonomy" id="1034604"/>
    <lineage>
        <taxon>Eukaryota</taxon>
        <taxon>Viridiplantae</taxon>
        <taxon>Chlorophyta</taxon>
        <taxon>core chlorophytes</taxon>
        <taxon>Chlorophyceae</taxon>
        <taxon>CS clade</taxon>
        <taxon>Chlamydomonadales</taxon>
        <taxon>Chlamydomonadaceae</taxon>
        <taxon>Chlamydomonas</taxon>
    </lineage>
</organism>
<comment type="subcellular location">
    <subcellularLocation>
        <location evidence="1">Cytoplasm</location>
    </subcellularLocation>
</comment>
<name>A0A7S0WPS0_9CHLO</name>
<dbReference type="Pfam" id="PF01135">
    <property type="entry name" value="PCMT"/>
    <property type="match status" value="1"/>
</dbReference>
<evidence type="ECO:0000256" key="2">
    <source>
        <dbReference type="ARBA" id="ARBA00005369"/>
    </source>
</evidence>
<evidence type="ECO:0000256" key="7">
    <source>
        <dbReference type="ARBA" id="ARBA00022691"/>
    </source>
</evidence>
<evidence type="ECO:0000256" key="4">
    <source>
        <dbReference type="ARBA" id="ARBA00022490"/>
    </source>
</evidence>
<evidence type="ECO:0000256" key="1">
    <source>
        <dbReference type="ARBA" id="ARBA00004496"/>
    </source>
</evidence>
<dbReference type="PANTHER" id="PTHR11579">
    <property type="entry name" value="PROTEIN-L-ISOASPARTATE O-METHYLTRANSFERASE"/>
    <property type="match status" value="1"/>
</dbReference>
<proteinExistence type="inferred from homology"/>
<dbReference type="GO" id="GO:0005737">
    <property type="term" value="C:cytoplasm"/>
    <property type="evidence" value="ECO:0007669"/>
    <property type="project" value="UniProtKB-SubCell"/>
</dbReference>
<gene>
    <name evidence="8" type="ORF">CLEI1391_LOCUS7387</name>
</gene>
<keyword evidence="7" id="KW-0949">S-adenosyl-L-methionine</keyword>
<dbReference type="PANTHER" id="PTHR11579:SF0">
    <property type="entry name" value="PROTEIN-L-ISOASPARTATE(D-ASPARTATE) O-METHYLTRANSFERASE"/>
    <property type="match status" value="1"/>
</dbReference>
<evidence type="ECO:0000313" key="8">
    <source>
        <dbReference type="EMBL" id="CAD8676332.1"/>
    </source>
</evidence>
<dbReference type="EC" id="2.1.1.77" evidence="3"/>
<dbReference type="InterPro" id="IPR029063">
    <property type="entry name" value="SAM-dependent_MTases_sf"/>
</dbReference>
<dbReference type="GO" id="GO:0032259">
    <property type="term" value="P:methylation"/>
    <property type="evidence" value="ECO:0007669"/>
    <property type="project" value="UniProtKB-KW"/>
</dbReference>
<evidence type="ECO:0000256" key="6">
    <source>
        <dbReference type="ARBA" id="ARBA00022679"/>
    </source>
</evidence>
<dbReference type="EMBL" id="HBFB01013085">
    <property type="protein sequence ID" value="CAD8676332.1"/>
    <property type="molecule type" value="Transcribed_RNA"/>
</dbReference>
<evidence type="ECO:0000256" key="3">
    <source>
        <dbReference type="ARBA" id="ARBA00011890"/>
    </source>
</evidence>
<keyword evidence="6" id="KW-0808">Transferase</keyword>
<keyword evidence="5" id="KW-0489">Methyltransferase</keyword>